<accession>A0A0S4L853</accession>
<organism evidence="1 2">
    <name type="scientific">Candidatus Nitrospira nitrosa</name>
    <dbReference type="NCBI Taxonomy" id="1742972"/>
    <lineage>
        <taxon>Bacteria</taxon>
        <taxon>Pseudomonadati</taxon>
        <taxon>Nitrospirota</taxon>
        <taxon>Nitrospiria</taxon>
        <taxon>Nitrospirales</taxon>
        <taxon>Nitrospiraceae</taxon>
        <taxon>Nitrospira</taxon>
    </lineage>
</organism>
<keyword evidence="2" id="KW-1185">Reference proteome</keyword>
<evidence type="ECO:0000313" key="2">
    <source>
        <dbReference type="Proteomes" id="UP000199032"/>
    </source>
</evidence>
<protein>
    <submittedName>
        <fullName evidence="1">Uncharacterized protein</fullName>
    </submittedName>
</protein>
<name>A0A0S4L853_9BACT</name>
<reference evidence="1 2" key="1">
    <citation type="submission" date="2015-10" db="EMBL/GenBank/DDBJ databases">
        <authorList>
            <person name="Gilbert D.G."/>
        </authorList>
    </citation>
    <scope>NUCLEOTIDE SEQUENCE [LARGE SCALE GENOMIC DNA]</scope>
    <source>
        <strain evidence="1">COMA1</strain>
    </source>
</reference>
<evidence type="ECO:0000313" key="1">
    <source>
        <dbReference type="EMBL" id="CUS32808.1"/>
    </source>
</evidence>
<dbReference type="STRING" id="1742972.COMA1_10823"/>
<dbReference type="Proteomes" id="UP000199032">
    <property type="component" value="Unassembled WGS sequence"/>
</dbReference>
<sequence>MFVRPPPLQFTLGKRKSRFRILITTRPTLGIRFMSCLNSLSLHGQGVAYHLDRMVLPPSVSFLLSHQKHVNSHVKYAIEGPLAC</sequence>
<dbReference type="AlphaFoldDB" id="A0A0S4L853"/>
<gene>
    <name evidence="1" type="ORF">COMA1_10823</name>
</gene>
<dbReference type="EMBL" id="CZQA01000001">
    <property type="protein sequence ID" value="CUS32808.1"/>
    <property type="molecule type" value="Genomic_DNA"/>
</dbReference>
<proteinExistence type="predicted"/>